<organism evidence="2 3">
    <name type="scientific">Cryobacterium tepidiphilum</name>
    <dbReference type="NCBI Taxonomy" id="2486026"/>
    <lineage>
        <taxon>Bacteria</taxon>
        <taxon>Bacillati</taxon>
        <taxon>Actinomycetota</taxon>
        <taxon>Actinomycetes</taxon>
        <taxon>Micrococcales</taxon>
        <taxon>Microbacteriaceae</taxon>
        <taxon>Cryobacterium</taxon>
    </lineage>
</organism>
<evidence type="ECO:0000313" key="3">
    <source>
        <dbReference type="Proteomes" id="UP000279859"/>
    </source>
</evidence>
<sequence>MFSSAMIGVVSGGWNAVRATRTGPRDWRLLLLWLGWALSTATAIGTVIIDARERNDEHEKLKLHS</sequence>
<dbReference type="EMBL" id="RDSR01000017">
    <property type="protein sequence ID" value="RNE59293.1"/>
    <property type="molecule type" value="Genomic_DNA"/>
</dbReference>
<gene>
    <name evidence="2" type="ORF">EEJ31_10345</name>
</gene>
<keyword evidence="1" id="KW-0472">Membrane</keyword>
<protein>
    <submittedName>
        <fullName evidence="2">Uncharacterized protein</fullName>
    </submittedName>
</protein>
<proteinExistence type="predicted"/>
<dbReference type="Proteomes" id="UP000279859">
    <property type="component" value="Unassembled WGS sequence"/>
</dbReference>
<evidence type="ECO:0000256" key="1">
    <source>
        <dbReference type="SAM" id="Phobius"/>
    </source>
</evidence>
<reference evidence="2 3" key="1">
    <citation type="submission" date="2018-11" db="EMBL/GenBank/DDBJ databases">
        <title>Cryobacterium sp. nov., isolated from rhizosphere soil of lettuce.</title>
        <authorList>
            <person name="Wang Y."/>
        </authorList>
    </citation>
    <scope>NUCLEOTIDE SEQUENCE [LARGE SCALE GENOMIC DNA]</scope>
    <source>
        <strain evidence="2 3">NEAU-85</strain>
    </source>
</reference>
<dbReference type="AlphaFoldDB" id="A0A3M8L1A5"/>
<keyword evidence="1" id="KW-0812">Transmembrane</keyword>
<keyword evidence="1" id="KW-1133">Transmembrane helix</keyword>
<feature type="transmembrane region" description="Helical" evidence="1">
    <location>
        <begin position="29"/>
        <end position="49"/>
    </location>
</feature>
<comment type="caution">
    <text evidence="2">The sequence shown here is derived from an EMBL/GenBank/DDBJ whole genome shotgun (WGS) entry which is preliminary data.</text>
</comment>
<accession>A0A3M8L1A5</accession>
<evidence type="ECO:0000313" key="2">
    <source>
        <dbReference type="EMBL" id="RNE59293.1"/>
    </source>
</evidence>
<name>A0A3M8L1A5_9MICO</name>
<keyword evidence="3" id="KW-1185">Reference proteome</keyword>